<feature type="chain" id="PRO_5047051527" evidence="3">
    <location>
        <begin position="25"/>
        <end position="425"/>
    </location>
</feature>
<comment type="similarity">
    <text evidence="1">Belongs to the leucine-binding protein family.</text>
</comment>
<accession>A0ABR8Y2G3</accession>
<evidence type="ECO:0000256" key="2">
    <source>
        <dbReference type="ARBA" id="ARBA00022729"/>
    </source>
</evidence>
<dbReference type="CDD" id="cd06356">
    <property type="entry name" value="PBP1_amide_urea_BP-like"/>
    <property type="match status" value="1"/>
</dbReference>
<sequence>MKKLFNLRKGLVLTSLLSMLFLAACNSEESDKDASAAGKDTIKLGLLEDHSGDFSLIGLQKLHAAELAVSEINESGGLLGKQVQLIAPDTQSDNTKFQELARKLILQDEVDVLMGAVSSASREAIRPIVEQNKILYFYNNQYEGGVASKYTFATGGVPEHQIQTLMEGLIKDYGPKVYVIAADYNFGQISADWVYKETVENGGEIVGEEFIPLGVSQFSSTISRIKDADPDVLITLLAGAEQSAFYGQWANSGVRDIPMGTTVNMAQAYEHLRFQPPALENMYVTATFMEELGKSDLEIAPKAQEFVDKFYKMFPDDKYVGMEAEAEYSAIMLWAKAVEKAGTTETDAVIEALETGISYDGPAGLVTIDGKTHHAIRNVYLAHSGKGHEITFPKQWEAIVPDWLSTEKGVDLTTKPEFVQYNPLD</sequence>
<organism evidence="5 6">
    <name type="scientific">Solibacillus faecavium</name>
    <dbReference type="NCBI Taxonomy" id="2762221"/>
    <lineage>
        <taxon>Bacteria</taxon>
        <taxon>Bacillati</taxon>
        <taxon>Bacillota</taxon>
        <taxon>Bacilli</taxon>
        <taxon>Bacillales</taxon>
        <taxon>Caryophanaceae</taxon>
        <taxon>Solibacillus</taxon>
    </lineage>
</organism>
<name>A0ABR8Y2G3_9BACL</name>
<evidence type="ECO:0000313" key="5">
    <source>
        <dbReference type="EMBL" id="MBD8038403.1"/>
    </source>
</evidence>
<dbReference type="Gene3D" id="3.40.50.2300">
    <property type="match status" value="2"/>
</dbReference>
<feature type="domain" description="Leucine-binding protein" evidence="4">
    <location>
        <begin position="41"/>
        <end position="385"/>
    </location>
</feature>
<dbReference type="InterPro" id="IPR028081">
    <property type="entry name" value="Leu-bd"/>
</dbReference>
<keyword evidence="2 3" id="KW-0732">Signal</keyword>
<dbReference type="EMBL" id="JACSPZ010000010">
    <property type="protein sequence ID" value="MBD8038403.1"/>
    <property type="molecule type" value="Genomic_DNA"/>
</dbReference>
<keyword evidence="6" id="KW-1185">Reference proteome</keyword>
<comment type="caution">
    <text evidence="5">The sequence shown here is derived from an EMBL/GenBank/DDBJ whole genome shotgun (WGS) entry which is preliminary data.</text>
</comment>
<reference evidence="5 6" key="1">
    <citation type="submission" date="2020-08" db="EMBL/GenBank/DDBJ databases">
        <title>A Genomic Blueprint of the Chicken Gut Microbiome.</title>
        <authorList>
            <person name="Gilroy R."/>
            <person name="Ravi A."/>
            <person name="Getino M."/>
            <person name="Pursley I."/>
            <person name="Horton D.L."/>
            <person name="Alikhan N.-F."/>
            <person name="Baker D."/>
            <person name="Gharbi K."/>
            <person name="Hall N."/>
            <person name="Watson M."/>
            <person name="Adriaenssens E.M."/>
            <person name="Foster-Nyarko E."/>
            <person name="Jarju S."/>
            <person name="Secka A."/>
            <person name="Antonio M."/>
            <person name="Oren A."/>
            <person name="Chaudhuri R."/>
            <person name="La Ragione R.M."/>
            <person name="Hildebrand F."/>
            <person name="Pallen M.J."/>
        </authorList>
    </citation>
    <scope>NUCLEOTIDE SEQUENCE [LARGE SCALE GENOMIC DNA]</scope>
    <source>
        <strain evidence="5 6">A46</strain>
    </source>
</reference>
<evidence type="ECO:0000313" key="6">
    <source>
        <dbReference type="Proteomes" id="UP000619101"/>
    </source>
</evidence>
<protein>
    <submittedName>
        <fullName evidence="5">ABC transporter substrate-binding protein</fullName>
    </submittedName>
</protein>
<dbReference type="SUPFAM" id="SSF53822">
    <property type="entry name" value="Periplasmic binding protein-like I"/>
    <property type="match status" value="1"/>
</dbReference>
<dbReference type="PANTHER" id="PTHR47628:SF1">
    <property type="entry name" value="ALIPHATIC AMIDASE EXPRESSION-REGULATING PROTEIN"/>
    <property type="match status" value="1"/>
</dbReference>
<dbReference type="InterPro" id="IPR028082">
    <property type="entry name" value="Peripla_BP_I"/>
</dbReference>
<dbReference type="Pfam" id="PF13458">
    <property type="entry name" value="Peripla_BP_6"/>
    <property type="match status" value="1"/>
</dbReference>
<feature type="signal peptide" evidence="3">
    <location>
        <begin position="1"/>
        <end position="24"/>
    </location>
</feature>
<proteinExistence type="inferred from homology"/>
<gene>
    <name evidence="5" type="ORF">H9635_16775</name>
</gene>
<evidence type="ECO:0000259" key="4">
    <source>
        <dbReference type="Pfam" id="PF13458"/>
    </source>
</evidence>
<dbReference type="Proteomes" id="UP000619101">
    <property type="component" value="Unassembled WGS sequence"/>
</dbReference>
<dbReference type="RefSeq" id="WP_191701461.1">
    <property type="nucleotide sequence ID" value="NZ_JACSPZ010000010.1"/>
</dbReference>
<evidence type="ECO:0000256" key="1">
    <source>
        <dbReference type="ARBA" id="ARBA00010062"/>
    </source>
</evidence>
<dbReference type="PROSITE" id="PS51257">
    <property type="entry name" value="PROKAR_LIPOPROTEIN"/>
    <property type="match status" value="1"/>
</dbReference>
<evidence type="ECO:0000256" key="3">
    <source>
        <dbReference type="SAM" id="SignalP"/>
    </source>
</evidence>
<dbReference type="PANTHER" id="PTHR47628">
    <property type="match status" value="1"/>
</dbReference>